<comment type="pathway">
    <text evidence="1">Protein modification; protein ubiquitination.</text>
</comment>
<dbReference type="PROSITE" id="PS50144">
    <property type="entry name" value="MATH"/>
    <property type="match status" value="1"/>
</dbReference>
<dbReference type="CDD" id="cd00121">
    <property type="entry name" value="MATH"/>
    <property type="match status" value="1"/>
</dbReference>
<dbReference type="GO" id="GO:0016567">
    <property type="term" value="P:protein ubiquitination"/>
    <property type="evidence" value="ECO:0007669"/>
    <property type="project" value="InterPro"/>
</dbReference>
<dbReference type="Gene3D" id="3.30.710.10">
    <property type="entry name" value="Potassium Channel Kv1.1, Chain A"/>
    <property type="match status" value="1"/>
</dbReference>
<evidence type="ECO:0000259" key="2">
    <source>
        <dbReference type="PROSITE" id="PS50144"/>
    </source>
</evidence>
<dbReference type="PANTHER" id="PTHR26379">
    <property type="entry name" value="BTB/POZ AND MATH DOMAIN-CONTAINING PROTEIN 1"/>
    <property type="match status" value="1"/>
</dbReference>
<sequence>MRAHLAIPHGQIFLLPECCAAVALHPAADLKLLRRGKESFTRALARLASPGCGVAMGAETRPNISPSGVLHRCRPLHPAADVPSVSGQQVSEAYVFGKRHRDCSLNVFFPLRRPNCSWISIDGLLRLLHTRSSTDNPTLKLLRRGKESSTHARSLASLRRGAHDMRVNGSTNPVPHVCRDTAKHFSFLSAAPLSPSPSRCQRAIGVGTAGVVLGFWEAPSRLLLNVFFPLRRPNVFLPLQRWCSVLSSPIPSSSWRLPLSSLLPQWFVPKPYCVSESDGDQPLRSASSIVPDTSRGCHILKIDGYTLTKGTPTGECLDSLPFIVGGHRWYISYYPNGDSPASKNYISFFLNLADEATQAVKAQLQFRFVTEARTFSFDSNSDNQTGWGNSKFIKRTELEKSEHLKGDSLTILCDLLVVNDFRAEVASPAFVSVPPSDLQQHHGHLLSTERGADVVFEVGDEKFAAHSAELFGTMKESNTMGVIRIEDMEPQVFKDLLYYIDKQEEDDYANCPAPACRC</sequence>
<dbReference type="Proteomes" id="UP000636709">
    <property type="component" value="Unassembled WGS sequence"/>
</dbReference>
<organism evidence="3 4">
    <name type="scientific">Digitaria exilis</name>
    <dbReference type="NCBI Taxonomy" id="1010633"/>
    <lineage>
        <taxon>Eukaryota</taxon>
        <taxon>Viridiplantae</taxon>
        <taxon>Streptophyta</taxon>
        <taxon>Embryophyta</taxon>
        <taxon>Tracheophyta</taxon>
        <taxon>Spermatophyta</taxon>
        <taxon>Magnoliopsida</taxon>
        <taxon>Liliopsida</taxon>
        <taxon>Poales</taxon>
        <taxon>Poaceae</taxon>
        <taxon>PACMAD clade</taxon>
        <taxon>Panicoideae</taxon>
        <taxon>Panicodae</taxon>
        <taxon>Paniceae</taxon>
        <taxon>Anthephorinae</taxon>
        <taxon>Digitaria</taxon>
    </lineage>
</organism>
<protein>
    <recommendedName>
        <fullName evidence="2">MATH domain-containing protein</fullName>
    </recommendedName>
</protein>
<dbReference type="InterPro" id="IPR045005">
    <property type="entry name" value="BPM1-6"/>
</dbReference>
<keyword evidence="4" id="KW-1185">Reference proteome</keyword>
<dbReference type="EMBL" id="JACEFO010001695">
    <property type="protein sequence ID" value="KAF8720544.1"/>
    <property type="molecule type" value="Genomic_DNA"/>
</dbReference>
<comment type="caution">
    <text evidence="3">The sequence shown here is derived from an EMBL/GenBank/DDBJ whole genome shotgun (WGS) entry which is preliminary data.</text>
</comment>
<dbReference type="Gene3D" id="2.60.210.10">
    <property type="entry name" value="Apoptosis, Tumor Necrosis Factor Receptor Associated Protein 2, Chain A"/>
    <property type="match status" value="1"/>
</dbReference>
<dbReference type="SUPFAM" id="SSF49599">
    <property type="entry name" value="TRAF domain-like"/>
    <property type="match status" value="1"/>
</dbReference>
<accession>A0A835C4F8</accession>
<dbReference type="PANTHER" id="PTHR26379:SF274">
    <property type="entry name" value="SPECKLE-TYPE POZ PROTEIN"/>
    <property type="match status" value="1"/>
</dbReference>
<evidence type="ECO:0000256" key="1">
    <source>
        <dbReference type="ARBA" id="ARBA00004906"/>
    </source>
</evidence>
<dbReference type="InterPro" id="IPR002083">
    <property type="entry name" value="MATH/TRAF_dom"/>
</dbReference>
<dbReference type="InterPro" id="IPR008974">
    <property type="entry name" value="TRAF-like"/>
</dbReference>
<dbReference type="InterPro" id="IPR011333">
    <property type="entry name" value="SKP1/BTB/POZ_sf"/>
</dbReference>
<evidence type="ECO:0000313" key="4">
    <source>
        <dbReference type="Proteomes" id="UP000636709"/>
    </source>
</evidence>
<dbReference type="Pfam" id="PF22486">
    <property type="entry name" value="MATH_2"/>
    <property type="match status" value="1"/>
</dbReference>
<dbReference type="SMART" id="SM00061">
    <property type="entry name" value="MATH"/>
    <property type="match status" value="1"/>
</dbReference>
<feature type="domain" description="MATH" evidence="2">
    <location>
        <begin position="295"/>
        <end position="415"/>
    </location>
</feature>
<reference evidence="3" key="1">
    <citation type="submission" date="2020-07" db="EMBL/GenBank/DDBJ databases">
        <title>Genome sequence and genetic diversity analysis of an under-domesticated orphan crop, white fonio (Digitaria exilis).</title>
        <authorList>
            <person name="Bennetzen J.L."/>
            <person name="Chen S."/>
            <person name="Ma X."/>
            <person name="Wang X."/>
            <person name="Yssel A.E.J."/>
            <person name="Chaluvadi S.R."/>
            <person name="Johnson M."/>
            <person name="Gangashetty P."/>
            <person name="Hamidou F."/>
            <person name="Sanogo M.D."/>
            <person name="Zwaenepoel A."/>
            <person name="Wallace J."/>
            <person name="Van De Peer Y."/>
            <person name="Van Deynze A."/>
        </authorList>
    </citation>
    <scope>NUCLEOTIDE SEQUENCE</scope>
    <source>
        <tissue evidence="3">Leaves</tissue>
    </source>
</reference>
<name>A0A835C4F8_9POAL</name>
<gene>
    <name evidence="3" type="ORF">HU200_023798</name>
</gene>
<dbReference type="AlphaFoldDB" id="A0A835C4F8"/>
<proteinExistence type="predicted"/>
<dbReference type="SUPFAM" id="SSF54695">
    <property type="entry name" value="POZ domain"/>
    <property type="match status" value="1"/>
</dbReference>
<evidence type="ECO:0000313" key="3">
    <source>
        <dbReference type="EMBL" id="KAF8720544.1"/>
    </source>
</evidence>